<protein>
    <submittedName>
        <fullName evidence="2">(wild Malaysian banana) hypothetical protein</fullName>
    </submittedName>
</protein>
<keyword evidence="1" id="KW-1133">Transmembrane helix</keyword>
<proteinExistence type="predicted"/>
<dbReference type="EMBL" id="HG996475">
    <property type="protein sequence ID" value="CAG1864131.1"/>
    <property type="molecule type" value="Genomic_DNA"/>
</dbReference>
<dbReference type="Proteomes" id="UP000012960">
    <property type="component" value="Unplaced"/>
</dbReference>
<dbReference type="InParanoid" id="A0A804L6E1"/>
<dbReference type="AlphaFoldDB" id="A0A804L6E1"/>
<accession>A0A804L6E1</accession>
<evidence type="ECO:0000313" key="4">
    <source>
        <dbReference type="Proteomes" id="UP000012960"/>
    </source>
</evidence>
<dbReference type="Gramene" id="Ma11_t10490.1">
    <property type="protein sequence ID" value="Ma11_p10490.1"/>
    <property type="gene ID" value="Ma11_g10490"/>
</dbReference>
<organism evidence="3 4">
    <name type="scientific">Musa acuminata subsp. malaccensis</name>
    <name type="common">Wild banana</name>
    <name type="synonym">Musa malaccensis</name>
    <dbReference type="NCBI Taxonomy" id="214687"/>
    <lineage>
        <taxon>Eukaryota</taxon>
        <taxon>Viridiplantae</taxon>
        <taxon>Streptophyta</taxon>
        <taxon>Embryophyta</taxon>
        <taxon>Tracheophyta</taxon>
        <taxon>Spermatophyta</taxon>
        <taxon>Magnoliopsida</taxon>
        <taxon>Liliopsida</taxon>
        <taxon>Zingiberales</taxon>
        <taxon>Musaceae</taxon>
        <taxon>Musa</taxon>
    </lineage>
</organism>
<reference evidence="3" key="2">
    <citation type="submission" date="2021-05" db="UniProtKB">
        <authorList>
            <consortium name="EnsemblPlants"/>
        </authorList>
    </citation>
    <scope>IDENTIFICATION</scope>
    <source>
        <strain evidence="3">subsp. malaccensis</strain>
    </source>
</reference>
<evidence type="ECO:0000313" key="2">
    <source>
        <dbReference type="EMBL" id="CAG1864131.1"/>
    </source>
</evidence>
<keyword evidence="1" id="KW-0472">Membrane</keyword>
<evidence type="ECO:0000313" key="3">
    <source>
        <dbReference type="EnsemblPlants" id="Ma11_p10490.1"/>
    </source>
</evidence>
<dbReference type="EnsemblPlants" id="Ma11_t10490.1">
    <property type="protein sequence ID" value="Ma11_p10490.1"/>
    <property type="gene ID" value="Ma11_g10490"/>
</dbReference>
<keyword evidence="1" id="KW-0812">Transmembrane</keyword>
<sequence length="41" mass="4866">MSLGELSVSFYLFFFFLIPITVYHISSIIFQRFCLMLTIQV</sequence>
<feature type="transmembrane region" description="Helical" evidence="1">
    <location>
        <begin position="6"/>
        <end position="30"/>
    </location>
</feature>
<name>A0A804L6E1_MUSAM</name>
<evidence type="ECO:0000256" key="1">
    <source>
        <dbReference type="SAM" id="Phobius"/>
    </source>
</evidence>
<gene>
    <name evidence="2" type="ORF">GSMUA_14970.1</name>
</gene>
<keyword evidence="4" id="KW-1185">Reference proteome</keyword>
<reference evidence="2" key="1">
    <citation type="submission" date="2021-03" db="EMBL/GenBank/DDBJ databases">
        <authorList>
            <consortium name="Genoscope - CEA"/>
            <person name="William W."/>
        </authorList>
    </citation>
    <scope>NUCLEOTIDE SEQUENCE</scope>
    <source>
        <strain evidence="2">Doubled-haploid Pahang</strain>
    </source>
</reference>